<protein>
    <submittedName>
        <fullName evidence="1">Uncharacterized protein</fullName>
    </submittedName>
</protein>
<organism evidence="1 2">
    <name type="scientific">Polarella glacialis</name>
    <name type="common">Dinoflagellate</name>
    <dbReference type="NCBI Taxonomy" id="89957"/>
    <lineage>
        <taxon>Eukaryota</taxon>
        <taxon>Sar</taxon>
        <taxon>Alveolata</taxon>
        <taxon>Dinophyceae</taxon>
        <taxon>Suessiales</taxon>
        <taxon>Suessiaceae</taxon>
        <taxon>Polarella</taxon>
    </lineage>
</organism>
<keyword evidence="2" id="KW-1185">Reference proteome</keyword>
<dbReference type="EMBL" id="CAJNNV010027300">
    <property type="protein sequence ID" value="CAE8620037.1"/>
    <property type="molecule type" value="Genomic_DNA"/>
</dbReference>
<dbReference type="AlphaFoldDB" id="A0A813G1U9"/>
<gene>
    <name evidence="1" type="ORF">PGLA1383_LOCUS37606</name>
</gene>
<comment type="caution">
    <text evidence="1">The sequence shown here is derived from an EMBL/GenBank/DDBJ whole genome shotgun (WGS) entry which is preliminary data.</text>
</comment>
<evidence type="ECO:0000313" key="1">
    <source>
        <dbReference type="EMBL" id="CAE8620037.1"/>
    </source>
</evidence>
<dbReference type="Proteomes" id="UP000654075">
    <property type="component" value="Unassembled WGS sequence"/>
</dbReference>
<sequence>MEIAAQKFPEIKQMHLYTSLPDELMNDPRWATHVKAKVRGRGYWFWKSALANMLLLKGVLRDGDRLLYVNTDSMDMMGELIKVSNGDKTDADLILQSQSHCEHAWSKGDIFELFGSTWDDPHYGLTQQPK</sequence>
<proteinExistence type="predicted"/>
<evidence type="ECO:0000313" key="2">
    <source>
        <dbReference type="Proteomes" id="UP000654075"/>
    </source>
</evidence>
<feature type="non-terminal residue" evidence="1">
    <location>
        <position position="130"/>
    </location>
</feature>
<accession>A0A813G1U9</accession>
<name>A0A813G1U9_POLGL</name>
<reference evidence="1" key="1">
    <citation type="submission" date="2021-02" db="EMBL/GenBank/DDBJ databases">
        <authorList>
            <person name="Dougan E. K."/>
            <person name="Rhodes N."/>
            <person name="Thang M."/>
            <person name="Chan C."/>
        </authorList>
    </citation>
    <scope>NUCLEOTIDE SEQUENCE</scope>
</reference>